<evidence type="ECO:0000313" key="9">
    <source>
        <dbReference type="Proteomes" id="UP000218181"/>
    </source>
</evidence>
<dbReference type="PIRSF" id="PIRSF000463">
    <property type="entry name" value="GlgB"/>
    <property type="match status" value="1"/>
</dbReference>
<dbReference type="Gene3D" id="2.60.40.1180">
    <property type="entry name" value="Golgi alpha-mannosidase II"/>
    <property type="match status" value="1"/>
</dbReference>
<name>A0A2A5RMP8_9LACT</name>
<dbReference type="GO" id="GO:0043169">
    <property type="term" value="F:cation binding"/>
    <property type="evidence" value="ECO:0007669"/>
    <property type="project" value="InterPro"/>
</dbReference>
<evidence type="ECO:0000256" key="6">
    <source>
        <dbReference type="PIRSR" id="PIRSR000463-1"/>
    </source>
</evidence>
<dbReference type="InterPro" id="IPR006047">
    <property type="entry name" value="GH13_cat_dom"/>
</dbReference>
<dbReference type="Gene3D" id="3.20.20.80">
    <property type="entry name" value="Glycosidases"/>
    <property type="match status" value="1"/>
</dbReference>
<comment type="caution">
    <text evidence="8">The sequence shown here is derived from an EMBL/GenBank/DDBJ whole genome shotgun (WGS) entry which is preliminary data.</text>
</comment>
<evidence type="ECO:0000256" key="3">
    <source>
        <dbReference type="ARBA" id="ARBA00012541"/>
    </source>
</evidence>
<dbReference type="AlphaFoldDB" id="A0A2A5RMP8"/>
<gene>
    <name evidence="8" type="ORF">RT41_GL000960</name>
</gene>
<reference evidence="8 9" key="1">
    <citation type="submission" date="2014-12" db="EMBL/GenBank/DDBJ databases">
        <title>Draft genome sequences of 10 type strains of Lactococcus.</title>
        <authorList>
            <person name="Sun Z."/>
            <person name="Zhong Z."/>
            <person name="Liu W."/>
            <person name="Zhang W."/>
            <person name="Zhang H."/>
        </authorList>
    </citation>
    <scope>NUCLEOTIDE SEQUENCE [LARGE SCALE GENOMIC DNA]</scope>
    <source>
        <strain evidence="8 9">JCM 16395</strain>
    </source>
</reference>
<dbReference type="EMBL" id="JXJU01000003">
    <property type="protein sequence ID" value="PCS00578.1"/>
    <property type="molecule type" value="Genomic_DNA"/>
</dbReference>
<dbReference type="GO" id="GO:0005737">
    <property type="term" value="C:cytoplasm"/>
    <property type="evidence" value="ECO:0007669"/>
    <property type="project" value="TreeGrafter"/>
</dbReference>
<evidence type="ECO:0000256" key="4">
    <source>
        <dbReference type="ARBA" id="ARBA00022676"/>
    </source>
</evidence>
<dbReference type="FunFam" id="3.20.20.80:FF:000001">
    <property type="entry name" value="1,4-alpha-glucan branching enzyme"/>
    <property type="match status" value="1"/>
</dbReference>
<evidence type="ECO:0000256" key="1">
    <source>
        <dbReference type="ARBA" id="ARBA00000826"/>
    </source>
</evidence>
<dbReference type="InterPro" id="IPR014756">
    <property type="entry name" value="Ig_E-set"/>
</dbReference>
<keyword evidence="9" id="KW-1185">Reference proteome</keyword>
<feature type="domain" description="Glycosyl hydrolase family 13 catalytic" evidence="7">
    <location>
        <begin position="180"/>
        <end position="557"/>
    </location>
</feature>
<dbReference type="PANTHER" id="PTHR43651">
    <property type="entry name" value="1,4-ALPHA-GLUCAN-BRANCHING ENZYME"/>
    <property type="match status" value="1"/>
</dbReference>
<evidence type="ECO:0000256" key="5">
    <source>
        <dbReference type="ARBA" id="ARBA00022679"/>
    </source>
</evidence>
<dbReference type="CDD" id="cd11321">
    <property type="entry name" value="AmyAc_bac_euk_BE"/>
    <property type="match status" value="1"/>
</dbReference>
<dbReference type="Gene3D" id="2.60.40.10">
    <property type="entry name" value="Immunoglobulins"/>
    <property type="match status" value="1"/>
</dbReference>
<protein>
    <recommendedName>
        <fullName evidence="3">1,4-alpha-glucan branching enzyme</fullName>
        <ecNumber evidence="3">2.4.1.18</ecNumber>
    </recommendedName>
</protein>
<dbReference type="Proteomes" id="UP000218181">
    <property type="component" value="Unassembled WGS sequence"/>
</dbReference>
<comment type="catalytic activity">
    <reaction evidence="1">
        <text>Transfers a segment of a (1-&gt;4)-alpha-D-glucan chain to a primary hydroxy group in a similar glucan chain.</text>
        <dbReference type="EC" id="2.4.1.18"/>
    </reaction>
</comment>
<proteinExistence type="inferred from homology"/>
<dbReference type="InterPro" id="IPR017853">
    <property type="entry name" value="GH"/>
</dbReference>
<dbReference type="STRING" id="1291764.GCA_001311235_00957"/>
<dbReference type="SUPFAM" id="SSF51445">
    <property type="entry name" value="(Trans)glycosidases"/>
    <property type="match status" value="1"/>
</dbReference>
<dbReference type="EC" id="2.4.1.18" evidence="3"/>
<dbReference type="Pfam" id="PF02806">
    <property type="entry name" value="Alpha-amylase_C"/>
    <property type="match status" value="1"/>
</dbReference>
<dbReference type="InterPro" id="IPR013780">
    <property type="entry name" value="Glyco_hydro_b"/>
</dbReference>
<dbReference type="InterPro" id="IPR004193">
    <property type="entry name" value="Glyco_hydro_13_N"/>
</dbReference>
<dbReference type="GO" id="GO:0004553">
    <property type="term" value="F:hydrolase activity, hydrolyzing O-glycosyl compounds"/>
    <property type="evidence" value="ECO:0007669"/>
    <property type="project" value="InterPro"/>
</dbReference>
<sequence length="658" mass="75906">MRKKEIKIKETIMPLSILDYDPYLEPYKDDLSFRFFEFARTKKRLLGVDGTLRDFANGYHYFGFQEEQNNWTFREWAPAATKAYLVGDFNNWENNYELRAGYGGIWEISIPGQLPIGSKVKVKLILKNGETVYRVPSYAMYAIPNEMAQLDGVIVNPQYEFKNKAPKLTEAPLIYEAHVGISTEEYRINSYKEFTRDILPRIKNEGYNTIQLMAIMEHPLYSSFGYQVSNFFAVSSRFGQPEDLMELIDTAHGMGLRVLLDVVHSHAVKNIGDGLNQFDGTTSQYFHEGARGEHSAWNTKLFNYGKDEVIHFLLSNLKFWLEVYHFDGFRFDGVTSMLYLDHGLGTAFTNYQKYFSPNTDVEAVTYLMLANELIHQVNPDATTIAEDMSAMPGMALPITAGGIGFDYRLSMGIPDFWIKQLKEKTDDQLDLMSLWWELTTRRPGEKNIGYAESHDQALVGDKTIMMWLADADIYWKMDTGSQSLVIDRAIALHKLIRLVTFSLAGEGYLNFMGNEFGHPEWLDFPRQENGDNFQHARRQWSLADNDDLRFKYLLAFDHDMIELEHKFNFLGETDSLQQKWVKNEDKLLAYQKGNLLFVFNFHPSYEQKLSLMTDAKPELIFDTDDSKYGGFGPRSSFGWSKGKLNLILAPRTAMVFKI</sequence>
<dbReference type="GO" id="GO:0003844">
    <property type="term" value="F:1,4-alpha-glucan branching enzyme activity"/>
    <property type="evidence" value="ECO:0007669"/>
    <property type="project" value="UniProtKB-EC"/>
</dbReference>
<evidence type="ECO:0000313" key="8">
    <source>
        <dbReference type="EMBL" id="PCS00578.1"/>
    </source>
</evidence>
<evidence type="ECO:0000259" key="7">
    <source>
        <dbReference type="SMART" id="SM00642"/>
    </source>
</evidence>
<dbReference type="InterPro" id="IPR037439">
    <property type="entry name" value="Branching_enzy"/>
</dbReference>
<keyword evidence="4" id="KW-0328">Glycosyltransferase</keyword>
<evidence type="ECO:0000256" key="2">
    <source>
        <dbReference type="ARBA" id="ARBA00009000"/>
    </source>
</evidence>
<accession>A0A2A5RMP8</accession>
<dbReference type="SUPFAM" id="SSF81296">
    <property type="entry name" value="E set domains"/>
    <property type="match status" value="1"/>
</dbReference>
<dbReference type="Pfam" id="PF00128">
    <property type="entry name" value="Alpha-amylase"/>
    <property type="match status" value="1"/>
</dbReference>
<feature type="active site" description="Proton donor" evidence="6">
    <location>
        <position position="386"/>
    </location>
</feature>
<dbReference type="PANTHER" id="PTHR43651:SF3">
    <property type="entry name" value="1,4-ALPHA-GLUCAN-BRANCHING ENZYME"/>
    <property type="match status" value="1"/>
</dbReference>
<feature type="active site" description="Nucleophile" evidence="6">
    <location>
        <position position="332"/>
    </location>
</feature>
<dbReference type="InterPro" id="IPR013783">
    <property type="entry name" value="Ig-like_fold"/>
</dbReference>
<dbReference type="SMART" id="SM00642">
    <property type="entry name" value="Aamy"/>
    <property type="match status" value="1"/>
</dbReference>
<dbReference type="SUPFAM" id="SSF51011">
    <property type="entry name" value="Glycosyl hydrolase domain"/>
    <property type="match status" value="1"/>
</dbReference>
<comment type="similarity">
    <text evidence="2">Belongs to the glycosyl hydrolase 13 family. GlgB subfamily.</text>
</comment>
<organism evidence="8 9">
    <name type="scientific">Lactococcus fujiensis JCM 16395</name>
    <dbReference type="NCBI Taxonomy" id="1291764"/>
    <lineage>
        <taxon>Bacteria</taxon>
        <taxon>Bacillati</taxon>
        <taxon>Bacillota</taxon>
        <taxon>Bacilli</taxon>
        <taxon>Lactobacillales</taxon>
        <taxon>Streptococcaceae</taxon>
        <taxon>Lactococcus</taxon>
    </lineage>
</organism>
<keyword evidence="5" id="KW-0808">Transferase</keyword>
<dbReference type="GO" id="GO:0005978">
    <property type="term" value="P:glycogen biosynthetic process"/>
    <property type="evidence" value="ECO:0007669"/>
    <property type="project" value="InterPro"/>
</dbReference>
<dbReference type="InterPro" id="IPR006048">
    <property type="entry name" value="A-amylase/branching_C"/>
</dbReference>
<dbReference type="Pfam" id="PF02922">
    <property type="entry name" value="CBM_48"/>
    <property type="match status" value="1"/>
</dbReference>